<dbReference type="EMBL" id="QOWE01000033">
    <property type="protein sequence ID" value="RCR65909.1"/>
    <property type="molecule type" value="Genomic_DNA"/>
</dbReference>
<sequence length="154" mass="17395">MGYGMNELERSAGNGAFRQHRNPIDQRALYDRFGALAYGIILQILPQSILAQKALMEVFSADNLPAFANSPVNPAIAVIRIARAKALELKDKAKEREDARPEPFSVNNSYSPEYIFDLSFRQGYSFETISEQSGLSRPELVKAIRDFIHVFRRS</sequence>
<evidence type="ECO:0000313" key="1">
    <source>
        <dbReference type="EMBL" id="RCR65909.1"/>
    </source>
</evidence>
<organism evidence="1 2">
    <name type="scientific">Larkinella punicea</name>
    <dbReference type="NCBI Taxonomy" id="2315727"/>
    <lineage>
        <taxon>Bacteria</taxon>
        <taxon>Pseudomonadati</taxon>
        <taxon>Bacteroidota</taxon>
        <taxon>Cytophagia</taxon>
        <taxon>Cytophagales</taxon>
        <taxon>Spirosomataceae</taxon>
        <taxon>Larkinella</taxon>
    </lineage>
</organism>
<evidence type="ECO:0000313" key="2">
    <source>
        <dbReference type="Proteomes" id="UP000253383"/>
    </source>
</evidence>
<reference evidence="1 2" key="1">
    <citation type="submission" date="2018-07" db="EMBL/GenBank/DDBJ databases">
        <title>Genome analysis of Larkinella rosea.</title>
        <authorList>
            <person name="Zhou Z."/>
            <person name="Wang G."/>
        </authorList>
    </citation>
    <scope>NUCLEOTIDE SEQUENCE [LARGE SCALE GENOMIC DNA]</scope>
    <source>
        <strain evidence="2">zzj9</strain>
    </source>
</reference>
<comment type="caution">
    <text evidence="1">The sequence shown here is derived from an EMBL/GenBank/DDBJ whole genome shotgun (WGS) entry which is preliminary data.</text>
</comment>
<keyword evidence="2" id="KW-1185">Reference proteome</keyword>
<proteinExistence type="predicted"/>
<accession>A0A368JE09</accession>
<dbReference type="Proteomes" id="UP000253383">
    <property type="component" value="Unassembled WGS sequence"/>
</dbReference>
<gene>
    <name evidence="1" type="ORF">DUE52_29250</name>
</gene>
<name>A0A368JE09_9BACT</name>
<evidence type="ECO:0008006" key="3">
    <source>
        <dbReference type="Google" id="ProtNLM"/>
    </source>
</evidence>
<dbReference type="AlphaFoldDB" id="A0A368JE09"/>
<protein>
    <recommendedName>
        <fullName evidence="3">Sigma-70 family RNA polymerase sigma factor</fullName>
    </recommendedName>
</protein>